<comment type="caution">
    <text evidence="1">The sequence shown here is derived from an EMBL/GenBank/DDBJ whole genome shotgun (WGS) entry which is preliminary data.</text>
</comment>
<dbReference type="EMBL" id="BARV01029469">
    <property type="protein sequence ID" value="GAI44981.1"/>
    <property type="molecule type" value="Genomic_DNA"/>
</dbReference>
<organism evidence="1">
    <name type="scientific">marine sediment metagenome</name>
    <dbReference type="NCBI Taxonomy" id="412755"/>
    <lineage>
        <taxon>unclassified sequences</taxon>
        <taxon>metagenomes</taxon>
        <taxon>ecological metagenomes</taxon>
    </lineage>
</organism>
<accession>X1PR82</accession>
<proteinExistence type="predicted"/>
<protein>
    <submittedName>
        <fullName evidence="1">Uncharacterized protein</fullName>
    </submittedName>
</protein>
<sequence length="232" mass="26696">MTTFNRAIEASVNCVSYGWAEEAWYFIVHPTDLDLGFVDPLCLKTGHALRFLNIEIPPGQVIKNAYITYYAWGTRDGEDCNGHIYGEKALTPTPFSTWDDFDARPKTSNRVPWDKIPPWKDLGVYQTPNIAPVIQEIISQPGWVSGNPIALFIDDFEDRSSHVTLANRHAWAYYEHFEWTPVLTIEYGPETQIAVLDISYFHFWDFVVITLPTQIPCHLTCYYTHVKPVRHA</sequence>
<gene>
    <name evidence="1" type="ORF">S06H3_46983</name>
</gene>
<reference evidence="1" key="1">
    <citation type="journal article" date="2014" name="Front. Microbiol.">
        <title>High frequency of phylogenetically diverse reductive dehalogenase-homologous genes in deep subseafloor sedimentary metagenomes.</title>
        <authorList>
            <person name="Kawai M."/>
            <person name="Futagami T."/>
            <person name="Toyoda A."/>
            <person name="Takaki Y."/>
            <person name="Nishi S."/>
            <person name="Hori S."/>
            <person name="Arai W."/>
            <person name="Tsubouchi T."/>
            <person name="Morono Y."/>
            <person name="Uchiyama I."/>
            <person name="Ito T."/>
            <person name="Fujiyama A."/>
            <person name="Inagaki F."/>
            <person name="Takami H."/>
        </authorList>
    </citation>
    <scope>NUCLEOTIDE SEQUENCE</scope>
    <source>
        <strain evidence="1">Expedition CK06-06</strain>
    </source>
</reference>
<name>X1PR82_9ZZZZ</name>
<evidence type="ECO:0000313" key="1">
    <source>
        <dbReference type="EMBL" id="GAI44981.1"/>
    </source>
</evidence>
<dbReference type="AlphaFoldDB" id="X1PR82"/>
<feature type="non-terminal residue" evidence="1">
    <location>
        <position position="232"/>
    </location>
</feature>